<dbReference type="OrthoDB" id="499700at2"/>
<reference evidence="5" key="1">
    <citation type="submission" date="2015-06" db="EMBL/GenBank/DDBJ databases">
        <authorList>
            <person name="Bertelli C."/>
        </authorList>
    </citation>
    <scope>NUCLEOTIDE SEQUENCE [LARGE SCALE GENOMIC DNA]</scope>
    <source>
        <strain evidence="5">CRIB-30</strain>
    </source>
</reference>
<evidence type="ECO:0000256" key="1">
    <source>
        <dbReference type="ARBA" id="ARBA00007381"/>
    </source>
</evidence>
<dbReference type="InterPro" id="IPR021030">
    <property type="entry name" value="DUF3731"/>
</dbReference>
<dbReference type="GO" id="GO:0005524">
    <property type="term" value="F:ATP binding"/>
    <property type="evidence" value="ECO:0007669"/>
    <property type="project" value="UniProtKB-KW"/>
</dbReference>
<dbReference type="GO" id="GO:0140662">
    <property type="term" value="F:ATP-dependent protein folding chaperone"/>
    <property type="evidence" value="ECO:0007669"/>
    <property type="project" value="InterPro"/>
</dbReference>
<dbReference type="Pfam" id="PF12531">
    <property type="entry name" value="DUF3731"/>
    <property type="match status" value="1"/>
</dbReference>
<accession>A0A0H5DTI3</accession>
<proteinExistence type="inferred from homology"/>
<gene>
    <name evidence="4" type="primary">dnak5</name>
    <name evidence="4" type="ORF">ELAC_1839</name>
</gene>
<evidence type="ECO:0000256" key="2">
    <source>
        <dbReference type="ARBA" id="ARBA00022741"/>
    </source>
</evidence>
<dbReference type="RefSeq" id="WP_098039031.1">
    <property type="nucleotide sequence ID" value="NZ_CWGJ01000026.1"/>
</dbReference>
<dbReference type="Gene3D" id="3.30.420.40">
    <property type="match status" value="2"/>
</dbReference>
<evidence type="ECO:0000256" key="3">
    <source>
        <dbReference type="ARBA" id="ARBA00022840"/>
    </source>
</evidence>
<dbReference type="InterPro" id="IPR043129">
    <property type="entry name" value="ATPase_NBD"/>
</dbReference>
<dbReference type="AlphaFoldDB" id="A0A0H5DTI3"/>
<dbReference type="PROSITE" id="PS00329">
    <property type="entry name" value="HSP70_2"/>
    <property type="match status" value="1"/>
</dbReference>
<name>A0A0H5DTI3_9BACT</name>
<dbReference type="PANTHER" id="PTHR42749:SF1">
    <property type="entry name" value="CELL SHAPE-DETERMINING PROTEIN MREB"/>
    <property type="match status" value="1"/>
</dbReference>
<protein>
    <submittedName>
        <fullName evidence="4">Putative chaperone protein DnaK</fullName>
    </submittedName>
</protein>
<dbReference type="Pfam" id="PF00012">
    <property type="entry name" value="HSP70"/>
    <property type="match status" value="1"/>
</dbReference>
<dbReference type="EMBL" id="CWGJ01000026">
    <property type="protein sequence ID" value="CRX39164.1"/>
    <property type="molecule type" value="Genomic_DNA"/>
</dbReference>
<organism evidence="4 5">
    <name type="scientific">Estrella lausannensis</name>
    <dbReference type="NCBI Taxonomy" id="483423"/>
    <lineage>
        <taxon>Bacteria</taxon>
        <taxon>Pseudomonadati</taxon>
        <taxon>Chlamydiota</taxon>
        <taxon>Chlamydiia</taxon>
        <taxon>Parachlamydiales</taxon>
        <taxon>Candidatus Criblamydiaceae</taxon>
        <taxon>Estrella</taxon>
    </lineage>
</organism>
<dbReference type="PANTHER" id="PTHR42749">
    <property type="entry name" value="CELL SHAPE-DETERMINING PROTEIN MREB"/>
    <property type="match status" value="1"/>
</dbReference>
<comment type="similarity">
    <text evidence="1">Belongs to the heat shock protein 70 family.</text>
</comment>
<sequence>MKYIIGIDLGTTNTALFYARRDEAGVPSRQFNILQLTERGPQERPTLPSAIYLIQGHETEKNSLNLPWEGTTHYAVGEMALHLGKRIPSRLILSAKSWLAIPYSASRDSILPASADETLVKISPLESIRRLLDHLKRAWNHQFKKHPMEEQSVVMTVPASFDDKARRIVFEAALKTGLRNIVFLEEPQAAFYHSLGAEGCPSFGDGDLILVVDIGGGTTDFSLIRHKGEDSSSGFERVAVSDHLLIGGDNIDRAIAYRLRERLEEKGEALSESEWLSLIQAAKASKEELLMDPGMVEKEIVLFGSSSSLLKGAKKVVVGRGDIEEAHSGFLQMFPWSEAGVSMRPKGIQAFGLPYEAEPNILRHLAKFLLPYIERGERVTHVLFNGGQTKSAAVVDAIEGALSGWFGSPHAVRIPSPDPDLAVAKGALLFGLASVGLKGNLIKGGSPRTFVLEVESAKEGEKLVVVALPSGTERGRPCRIDTPFSLRANQPVVFNLYSLPGVFQGKVGELLPLDPEKFCFQGQLQTVVKARGESELPVQLETQVSEIGILELNAFALKGGQQWSFEFSLKEPMKEGVRGGPAASVSREVITRAKDLLSEAFQEGKLLPGLFGALENAVSLPRDQFPLLLLRTLFDELIHSFEPGKLSDEKIVRFWNCAGFLMRPGFGHPLDKERMQKIWKIILKEGADRFKDKDAELQFWIAMRRVAPGMVKGQQLHLQKALFRRLEMNENKPINPKGRQEQYIVEELIRTLASFELIEIKDKIRLGNILLKTVKSGSVKESYLWSLGRVGARVPLYASVSSQVGKNVAEEWLKEALALPTGTKDWKLLLAQLSRKTAADHLDISSQLREQVKICLSGDTDLIGLIEGGEDASSPLEETLLGDSMPLGLKLVSLES</sequence>
<dbReference type="InterPro" id="IPR013126">
    <property type="entry name" value="Hsp_70_fam"/>
</dbReference>
<keyword evidence="2" id="KW-0547">Nucleotide-binding</keyword>
<evidence type="ECO:0000313" key="5">
    <source>
        <dbReference type="Proteomes" id="UP000220251"/>
    </source>
</evidence>
<evidence type="ECO:0000313" key="4">
    <source>
        <dbReference type="EMBL" id="CRX39164.1"/>
    </source>
</evidence>
<dbReference type="InterPro" id="IPR018181">
    <property type="entry name" value="Heat_shock_70_CS"/>
</dbReference>
<dbReference type="Proteomes" id="UP000220251">
    <property type="component" value="Unassembled WGS sequence"/>
</dbReference>
<dbReference type="CDD" id="cd10170">
    <property type="entry name" value="ASKHA_NBD_HSP70"/>
    <property type="match status" value="1"/>
</dbReference>
<keyword evidence="5" id="KW-1185">Reference proteome</keyword>
<dbReference type="PRINTS" id="PR00301">
    <property type="entry name" value="HEATSHOCK70"/>
</dbReference>
<keyword evidence="3" id="KW-0067">ATP-binding</keyword>
<dbReference type="SUPFAM" id="SSF53067">
    <property type="entry name" value="Actin-like ATPase domain"/>
    <property type="match status" value="2"/>
</dbReference>